<accession>H6LF43</accession>
<keyword evidence="1" id="KW-0812">Transmembrane</keyword>
<name>H6LF43_ACEWD</name>
<sequence length="132" mass="15745">MYHEFIILFFSSILNNDINHTMIFIYIILFRYVILLKINSTQEKHYSSKKYLMFKFILKIFRNTSQLSLLMPFARTCTDYLRWPVSENAMTGLFCHDIQFLQPLILSSFRNLLQRPCPLHKASKILELGRTS</sequence>
<proteinExistence type="predicted"/>
<dbReference type="HOGENOM" id="CLU_1912475_0_0_9"/>
<evidence type="ECO:0000256" key="1">
    <source>
        <dbReference type="SAM" id="Phobius"/>
    </source>
</evidence>
<reference evidence="3" key="1">
    <citation type="submission" date="2011-07" db="EMBL/GenBank/DDBJ databases">
        <title>Complete genome sequence of Acetobacterium woodii.</title>
        <authorList>
            <person name="Poehlein A."/>
            <person name="Schmidt S."/>
            <person name="Kaster A.-K."/>
            <person name="Goenrich M."/>
            <person name="Vollmers J."/>
            <person name="Thuermer A."/>
            <person name="Gottschalk G."/>
            <person name="Thauer R.K."/>
            <person name="Daniel R."/>
            <person name="Mueller V."/>
        </authorList>
    </citation>
    <scope>NUCLEOTIDE SEQUENCE [LARGE SCALE GENOMIC DNA]</scope>
    <source>
        <strain evidence="3">ATCC 29683 / DSM 1030 / JCM 2381 / KCTC 1655 / WB1</strain>
    </source>
</reference>
<keyword evidence="3" id="KW-1185">Reference proteome</keyword>
<feature type="transmembrane region" description="Helical" evidence="1">
    <location>
        <begin position="20"/>
        <end position="40"/>
    </location>
</feature>
<dbReference type="EMBL" id="CP002987">
    <property type="protein sequence ID" value="AFA46949.1"/>
    <property type="molecule type" value="Genomic_DNA"/>
</dbReference>
<dbReference type="Proteomes" id="UP000007177">
    <property type="component" value="Chromosome"/>
</dbReference>
<reference evidence="2 3" key="2">
    <citation type="journal article" date="2012" name="PLoS ONE">
        <title>An ancient pathway combining carbon dioxide fixation with the generation and utilization of a sodium ion gradient for ATP synthesis.</title>
        <authorList>
            <person name="Poehlein A."/>
            <person name="Schmidt S."/>
            <person name="Kaster A.K."/>
            <person name="Goenrich M."/>
            <person name="Vollmers J."/>
            <person name="Thurmer A."/>
            <person name="Bertsch J."/>
            <person name="Schuchmann K."/>
            <person name="Voigt B."/>
            <person name="Hecker M."/>
            <person name="Daniel R."/>
            <person name="Thauer R.K."/>
            <person name="Gottschalk G."/>
            <person name="Muller V."/>
        </authorList>
    </citation>
    <scope>NUCLEOTIDE SEQUENCE [LARGE SCALE GENOMIC DNA]</scope>
    <source>
        <strain evidence="3">ATCC 29683 / DSM 1030 / JCM 2381 / KCTC 1655 / WB1</strain>
    </source>
</reference>
<organism evidence="2 3">
    <name type="scientific">Acetobacterium woodii (strain ATCC 29683 / DSM 1030 / JCM 2381 / KCTC 1655 / WB1)</name>
    <dbReference type="NCBI Taxonomy" id="931626"/>
    <lineage>
        <taxon>Bacteria</taxon>
        <taxon>Bacillati</taxon>
        <taxon>Bacillota</taxon>
        <taxon>Clostridia</taxon>
        <taxon>Eubacteriales</taxon>
        <taxon>Eubacteriaceae</taxon>
        <taxon>Acetobacterium</taxon>
    </lineage>
</organism>
<evidence type="ECO:0000313" key="2">
    <source>
        <dbReference type="EMBL" id="AFA46949.1"/>
    </source>
</evidence>
<protein>
    <submittedName>
        <fullName evidence="2">Uncharacterized protein</fullName>
    </submittedName>
</protein>
<keyword evidence="1" id="KW-1133">Transmembrane helix</keyword>
<keyword evidence="1" id="KW-0472">Membrane</keyword>
<dbReference type="KEGG" id="awo:Awo_c01400"/>
<evidence type="ECO:0000313" key="3">
    <source>
        <dbReference type="Proteomes" id="UP000007177"/>
    </source>
</evidence>
<dbReference type="AlphaFoldDB" id="H6LF43"/>
<gene>
    <name evidence="2" type="ordered locus">Awo_c01400</name>
</gene>